<dbReference type="PANTHER" id="PTHR30535:SF34">
    <property type="entry name" value="MOLYBDATE-BINDING PROTEIN MOLA"/>
    <property type="match status" value="1"/>
</dbReference>
<evidence type="ECO:0000313" key="3">
    <source>
        <dbReference type="Proteomes" id="UP000078390"/>
    </source>
</evidence>
<dbReference type="InterPro" id="IPR002491">
    <property type="entry name" value="ABC_transptr_periplasmic_BD"/>
</dbReference>
<feature type="domain" description="Fe/B12 periplasmic-binding" evidence="1">
    <location>
        <begin position="1"/>
        <end position="241"/>
    </location>
</feature>
<dbReference type="Proteomes" id="UP000078390">
    <property type="component" value="Unassembled WGS sequence"/>
</dbReference>
<dbReference type="Pfam" id="PF01497">
    <property type="entry name" value="Peripla_BP_2"/>
    <property type="match status" value="1"/>
</dbReference>
<protein>
    <submittedName>
        <fullName evidence="2">Vitamin B12 ABC transporter, B12-binding component BtuF</fullName>
    </submittedName>
</protein>
<accession>A0A179D208</accession>
<name>A0A179D208_9BACT</name>
<evidence type="ECO:0000259" key="1">
    <source>
        <dbReference type="PROSITE" id="PS50983"/>
    </source>
</evidence>
<evidence type="ECO:0000313" key="2">
    <source>
        <dbReference type="EMBL" id="OAQ20105.1"/>
    </source>
</evidence>
<dbReference type="STRING" id="999894.TDIS_1832"/>
<dbReference type="Gene3D" id="3.40.50.1980">
    <property type="entry name" value="Nitrogenase molybdenum iron protein domain"/>
    <property type="match status" value="2"/>
</dbReference>
<proteinExistence type="predicted"/>
<dbReference type="InterPro" id="IPR050902">
    <property type="entry name" value="ABC_Transporter_SBP"/>
</dbReference>
<dbReference type="PANTHER" id="PTHR30535">
    <property type="entry name" value="VITAMIN B12-BINDING PROTEIN"/>
    <property type="match status" value="1"/>
</dbReference>
<reference evidence="2 3" key="1">
    <citation type="submission" date="2016-04" db="EMBL/GenBank/DDBJ databases">
        <title>Genome analysis of Thermosulfurimonas dismutans, the first thermophilic sulfur-disproportionating bacterium of the phylum Thermodesulfobacteria.</title>
        <authorList>
            <person name="Mardanov A.V."/>
            <person name="Beletsky A.V."/>
            <person name="Kadnikov V.V."/>
            <person name="Slobodkin A.I."/>
            <person name="Ravin N.V."/>
        </authorList>
    </citation>
    <scope>NUCLEOTIDE SEQUENCE [LARGE SCALE GENOMIC DNA]</scope>
    <source>
        <strain evidence="2 3">S95</strain>
    </source>
</reference>
<gene>
    <name evidence="2" type="ORF">TDIS_1832</name>
</gene>
<keyword evidence="3" id="KW-1185">Reference proteome</keyword>
<dbReference type="PROSITE" id="PS50983">
    <property type="entry name" value="FE_B12_PBP"/>
    <property type="match status" value="1"/>
</dbReference>
<dbReference type="AlphaFoldDB" id="A0A179D208"/>
<comment type="caution">
    <text evidence="2">The sequence shown here is derived from an EMBL/GenBank/DDBJ whole genome shotgun (WGS) entry which is preliminary data.</text>
</comment>
<organism evidence="2 3">
    <name type="scientific">Thermosulfurimonas dismutans</name>
    <dbReference type="NCBI Taxonomy" id="999894"/>
    <lineage>
        <taxon>Bacteria</taxon>
        <taxon>Pseudomonadati</taxon>
        <taxon>Thermodesulfobacteriota</taxon>
        <taxon>Thermodesulfobacteria</taxon>
        <taxon>Thermodesulfobacteriales</taxon>
        <taxon>Thermodesulfobacteriaceae</taxon>
        <taxon>Thermosulfurimonas</taxon>
    </lineage>
</organism>
<sequence length="241" mass="26726">MILYAAASPIVKALGVPEDEVVGVTRTDQVFPRATKVGSHLRPNLELIRALSPDLVIVGSKKAFPDSAAERLKAAIFRYDPRTLKEILEAIEALGRVLGREEAARNLVVELKAELAALKPLPRRPNVIYEVSSLPLKVAGRRSIVNDIIRVAGGRNLVTAEKKHVLLSPEAVLALNPDFYLYQVGPMNRNPVSPKKRPYFKGLESRVIRVDEHEFARPGLNAFSAAVKLNRIFFETLNQRP</sequence>
<dbReference type="SUPFAM" id="SSF53807">
    <property type="entry name" value="Helical backbone' metal receptor"/>
    <property type="match status" value="1"/>
</dbReference>
<dbReference type="EMBL" id="LWLG01000016">
    <property type="protein sequence ID" value="OAQ20105.1"/>
    <property type="molecule type" value="Genomic_DNA"/>
</dbReference>